<evidence type="ECO:0000256" key="5">
    <source>
        <dbReference type="ARBA" id="ARBA00022968"/>
    </source>
</evidence>
<dbReference type="PROSITE" id="PS50068">
    <property type="entry name" value="LDLRA_2"/>
    <property type="match status" value="8"/>
</dbReference>
<keyword evidence="2 11" id="KW-0645">Protease</keyword>
<keyword evidence="13" id="KW-0812">Transmembrane</keyword>
<gene>
    <name evidence="17" type="ORF">CVLEPA_LOCUS30534</name>
</gene>
<feature type="region of interest" description="Disordered" evidence="12">
    <location>
        <begin position="232"/>
        <end position="288"/>
    </location>
</feature>
<feature type="domain" description="Peptidase S1" evidence="15">
    <location>
        <begin position="1482"/>
        <end position="1709"/>
    </location>
</feature>
<protein>
    <recommendedName>
        <fullName evidence="19">Atrial natriuretic peptide-converting enzyme</fullName>
    </recommendedName>
</protein>
<feature type="compositionally biased region" description="Basic residues" evidence="12">
    <location>
        <begin position="557"/>
        <end position="567"/>
    </location>
</feature>
<dbReference type="PROSITE" id="PS00135">
    <property type="entry name" value="TRYPSIN_SER"/>
    <property type="match status" value="1"/>
</dbReference>
<dbReference type="PANTHER" id="PTHR24252">
    <property type="entry name" value="ACROSIN-RELATED"/>
    <property type="match status" value="1"/>
</dbReference>
<dbReference type="SUPFAM" id="SSF50494">
    <property type="entry name" value="Trypsin-like serine proteases"/>
    <property type="match status" value="1"/>
</dbReference>
<reference evidence="17 18" key="1">
    <citation type="submission" date="2024-02" db="EMBL/GenBank/DDBJ databases">
        <authorList>
            <person name="Daric V."/>
            <person name="Darras S."/>
        </authorList>
    </citation>
    <scope>NUCLEOTIDE SEQUENCE [LARGE SCALE GENOMIC DNA]</scope>
</reference>
<dbReference type="SUPFAM" id="SSF56487">
    <property type="entry name" value="SRCR-like"/>
    <property type="match status" value="1"/>
</dbReference>
<evidence type="ECO:0000256" key="13">
    <source>
        <dbReference type="SAM" id="Phobius"/>
    </source>
</evidence>
<evidence type="ECO:0000256" key="6">
    <source>
        <dbReference type="ARBA" id="ARBA00023157"/>
    </source>
</evidence>
<keyword evidence="5" id="KW-0735">Signal-anchor</keyword>
<feature type="compositionally biased region" description="Basic and acidic residues" evidence="12">
    <location>
        <begin position="304"/>
        <end position="314"/>
    </location>
</feature>
<dbReference type="PROSITE" id="PS50038">
    <property type="entry name" value="FZ"/>
    <property type="match status" value="1"/>
</dbReference>
<dbReference type="InterPro" id="IPR020067">
    <property type="entry name" value="Frizzled_dom"/>
</dbReference>
<feature type="disulfide bond" evidence="9">
    <location>
        <begin position="1023"/>
        <end position="1041"/>
    </location>
</feature>
<dbReference type="CDD" id="cd07066">
    <property type="entry name" value="CRD_FZ"/>
    <property type="match status" value="1"/>
</dbReference>
<feature type="region of interest" description="Disordered" evidence="12">
    <location>
        <begin position="69"/>
        <end position="88"/>
    </location>
</feature>
<feature type="disulfide bond" evidence="9">
    <location>
        <begin position="1310"/>
        <end position="1322"/>
    </location>
</feature>
<keyword evidence="7" id="KW-0325">Glycoprotein</keyword>
<comment type="subcellular location">
    <subcellularLocation>
        <location evidence="1">Cell membrane</location>
        <topology evidence="1">Single-pass type II membrane protein</topology>
    </subcellularLocation>
</comment>
<dbReference type="Pfam" id="PF00057">
    <property type="entry name" value="Ldl_recept_a"/>
    <property type="match status" value="7"/>
</dbReference>
<feature type="compositionally biased region" description="Basic and acidic residues" evidence="12">
    <location>
        <begin position="568"/>
        <end position="592"/>
    </location>
</feature>
<dbReference type="PROSITE" id="PS50240">
    <property type="entry name" value="TRYPSIN_DOM"/>
    <property type="match status" value="1"/>
</dbReference>
<dbReference type="CDD" id="cd00112">
    <property type="entry name" value="LDLa"/>
    <property type="match status" value="8"/>
</dbReference>
<evidence type="ECO:0000256" key="12">
    <source>
        <dbReference type="SAM" id="MobiDB-lite"/>
    </source>
</evidence>
<dbReference type="InterPro" id="IPR043504">
    <property type="entry name" value="Peptidase_S1_PA_chymotrypsin"/>
</dbReference>
<evidence type="ECO:0000256" key="11">
    <source>
        <dbReference type="RuleBase" id="RU363034"/>
    </source>
</evidence>
<feature type="compositionally biased region" description="Basic and acidic residues" evidence="12">
    <location>
        <begin position="239"/>
        <end position="261"/>
    </location>
</feature>
<evidence type="ECO:0000259" key="16">
    <source>
        <dbReference type="PROSITE" id="PS50287"/>
    </source>
</evidence>
<dbReference type="Proteomes" id="UP001642483">
    <property type="component" value="Unassembled WGS sequence"/>
</dbReference>
<evidence type="ECO:0000313" key="17">
    <source>
        <dbReference type="EMBL" id="CAK8697277.1"/>
    </source>
</evidence>
<comment type="caution">
    <text evidence="10">Lacks conserved residue(s) required for the propagation of feature annotation.</text>
</comment>
<dbReference type="PANTHER" id="PTHR24252:SF11">
    <property type="entry name" value="ATRIAL NATRIURETIC PEPTIDE-CONVERTING ENZYME ISOFORM X1"/>
    <property type="match status" value="1"/>
</dbReference>
<dbReference type="Gene3D" id="1.10.2000.10">
    <property type="entry name" value="Frizzled cysteine-rich domain"/>
    <property type="match status" value="2"/>
</dbReference>
<dbReference type="PROSITE" id="PS00134">
    <property type="entry name" value="TRYPSIN_HIS"/>
    <property type="match status" value="1"/>
</dbReference>
<keyword evidence="13" id="KW-1133">Transmembrane helix</keyword>
<accession>A0ABP0H075</accession>
<feature type="compositionally biased region" description="Polar residues" evidence="12">
    <location>
        <begin position="484"/>
        <end position="495"/>
    </location>
</feature>
<feature type="disulfide bond" evidence="9">
    <location>
        <begin position="906"/>
        <end position="918"/>
    </location>
</feature>
<feature type="compositionally biased region" description="Basic and acidic residues" evidence="12">
    <location>
        <begin position="691"/>
        <end position="701"/>
    </location>
</feature>
<name>A0ABP0H075_CLALP</name>
<sequence>MIGIFSVGMSEVNSEVCMVKMNEQPYSGVILKHRIDEAANGRKSTSFARSNHILVSSSCFSTRQRNRSVEKRSIADLPLPPPPPPPPLDEDPFILPTVAHFRHNCESRNDTPDVTAANSCDEEKIITYVECDVISKLQVAHDVTTLKSPYQQSRDTENRVGLDCTVASSRKALTWEKRRKTNNCEDYEIVGGKTRVFSPTRRSSRESVSKRDSITIDQTECRFCDQVINKSCKKSSTKKRSEPVTEQRKPQQSHSKVESHDPSQQNRFRSPRPTSLFKPGQPKIFYPDHRISYPSNTGAIQQLAEHHARSKRAEMGSQYGQAEKEKETRRKRRPLPPIPKNARRTKDVGVMTPGNMDDRTMMLNDVFSLNSATPMTLASTLTVLADRKNSLDSSETRYRRSSRKSCKIFLLLIPTLIAIATTTILILFLLGVIATSPPETKLTNHVIHEGSNDPTVGSPNKDNDSNRSRENNSQDKERDERVSMSLSVPGTTPTPSKIYEPDATPGNNPTTKLFAVARRDSPRHNPNPFPDSNNRTAKNVEKGKTPTKKIPGSNSAKGKKKKNRRKKQENVMKRKDQQKKGKTHRDNRETFRTSSEREILLNAGSTQLQDDPETWTTSYPTSSSIASVVGSRSSLKIQRTNESIYNRTEDVFTTSIPVDDDRATKDAERILPKMGSQEILRLKVDRANRRNDVEKSDKIGEDSSYDYASNDNDETQDYPERNETQVLSECDVIPDAKCDAVLPYRMTSGSLNRSSVTVSMVDILSSNIKSLENVLENRVMESAVRFLCALQYDKCSPDQASVELPCKSWCITVLTKCLDNFALGTISGLRHQNVVTKHVTSGKRVSRKNERVELAASVCEDVLSYNDRMTSQKCMDLSNERNFMITTEPSTTFPTSSSTTLMTPSCGAERFLCRHGSCIDTWWRCDGFNDCGEWEDEKNCVCEYDEFQCSSGQCISRGQVCDGFHDCSDRSDERNCDICAGNLTNCGNKQCVLSAWWCDGDVDCSNFADEAYCSCESRGMVSCDGARCIPGRYICDGENDCDDGSDEALCEEINDRRCAPWMTMCNQTCVSVTKQCDGILDCRSGDDENQCGECELVTLEVCQQLAYNVTMLPNFVGHMTQAETALSSDYVMLSTIVHTRCHPLLKELGCAILVPPVSLTGGTCPLASMKDKRPRLLPCRSFCEEVKSSCLSTLHSLSLNWPPFLDCTNFPEMQNDTNDACFDTNSLDKGICASDEFRCLGSGKTRCIAMAARCDGKEHCEDGSDESNCDCAQMGRFECSSEDKCIPMDWVCDTHNDCADGTDEMNCSDCASNEKTCADYSCVASRNWCNGINDCSDGSDETDCLILTPKRQLFTHSMQLQANSHSIRSSGVIVGYDSDTSSWLPLCADSWDALLSHLACSQMGFRDALSNQFFTYKVLRHHQPRHYTITIRDNHRIRNIQEAFIQRKQKCVSEKFIEISCRPRFCGRRHDPTDNGRIFPRILGGRTSRDNKWPWMASLRLPGMNHVCGATLVRSQWLISAAHCFQERKDIRIWRASIIGNKRRAPEVYNISKIIVHTRYDSQAVDFDIALVKLARPVRSSKLTPLCLPSTSFNAGSYCVIAGWGITGKSTRGARKLQEGYVHVISRKSCQTYYPNHVISTRMICAGQSGTVDACSGDSGGPLMCWQPDRGQWQLAGVTSWGSSCTPHSAPGVYTDITYFSEWAERTMEQRDFG</sequence>
<keyword evidence="4 11" id="KW-0720">Serine protease</keyword>
<feature type="disulfide bond" evidence="9">
    <location>
        <begin position="986"/>
        <end position="1004"/>
    </location>
</feature>
<feature type="compositionally biased region" description="Basic and acidic residues" evidence="12">
    <location>
        <begin position="461"/>
        <end position="482"/>
    </location>
</feature>
<feature type="transmembrane region" description="Helical" evidence="13">
    <location>
        <begin position="408"/>
        <end position="434"/>
    </location>
</feature>
<evidence type="ECO:0000256" key="2">
    <source>
        <dbReference type="ARBA" id="ARBA00022670"/>
    </source>
</evidence>
<dbReference type="Pfam" id="PF15494">
    <property type="entry name" value="SRCR_2"/>
    <property type="match status" value="1"/>
</dbReference>
<dbReference type="InterPro" id="IPR001254">
    <property type="entry name" value="Trypsin_dom"/>
</dbReference>
<feature type="disulfide bond" evidence="9">
    <location>
        <begin position="998"/>
        <end position="1013"/>
    </location>
</feature>
<feature type="disulfide bond" evidence="9">
    <location>
        <begin position="925"/>
        <end position="940"/>
    </location>
</feature>
<feature type="disulfide bond" evidence="9">
    <location>
        <begin position="1254"/>
        <end position="1269"/>
    </location>
</feature>
<dbReference type="Pfam" id="PF01392">
    <property type="entry name" value="Fz"/>
    <property type="match status" value="1"/>
</dbReference>
<feature type="disulfide bond" evidence="9">
    <location>
        <begin position="961"/>
        <end position="976"/>
    </location>
</feature>
<evidence type="ECO:0000256" key="7">
    <source>
        <dbReference type="ARBA" id="ARBA00023180"/>
    </source>
</evidence>
<dbReference type="InterPro" id="IPR036790">
    <property type="entry name" value="Frizzled_dom_sf"/>
</dbReference>
<evidence type="ECO:0000259" key="14">
    <source>
        <dbReference type="PROSITE" id="PS50038"/>
    </source>
</evidence>
<dbReference type="SUPFAM" id="SSF57424">
    <property type="entry name" value="LDL receptor-like module"/>
    <property type="match status" value="8"/>
</dbReference>
<dbReference type="SMART" id="SM00020">
    <property type="entry name" value="Tryp_SPc"/>
    <property type="match status" value="1"/>
</dbReference>
<dbReference type="InterPro" id="IPR033116">
    <property type="entry name" value="TRYPSIN_SER"/>
</dbReference>
<dbReference type="Gene3D" id="2.40.10.10">
    <property type="entry name" value="Trypsin-like serine proteases"/>
    <property type="match status" value="1"/>
</dbReference>
<feature type="disulfide bond" evidence="9">
    <location>
        <begin position="1035"/>
        <end position="1050"/>
    </location>
</feature>
<dbReference type="Gene3D" id="4.10.1220.10">
    <property type="entry name" value="EGF-type module"/>
    <property type="match status" value="1"/>
</dbReference>
<dbReference type="EMBL" id="CAWYQH010000163">
    <property type="protein sequence ID" value="CAK8697277.1"/>
    <property type="molecule type" value="Genomic_DNA"/>
</dbReference>
<keyword evidence="13" id="KW-0472">Membrane</keyword>
<evidence type="ECO:0000256" key="10">
    <source>
        <dbReference type="PROSITE-ProRule" id="PRU00196"/>
    </source>
</evidence>
<keyword evidence="3 11" id="KW-0378">Hydrolase</keyword>
<proteinExistence type="predicted"/>
<feature type="compositionally biased region" description="Pro residues" evidence="12">
    <location>
        <begin position="78"/>
        <end position="87"/>
    </location>
</feature>
<dbReference type="InterPro" id="IPR036055">
    <property type="entry name" value="LDL_receptor-like_sf"/>
</dbReference>
<comment type="caution">
    <text evidence="17">The sequence shown here is derived from an EMBL/GenBank/DDBJ whole genome shotgun (WGS) entry which is preliminary data.</text>
</comment>
<evidence type="ECO:0000256" key="1">
    <source>
        <dbReference type="ARBA" id="ARBA00004401"/>
    </source>
</evidence>
<feature type="region of interest" description="Disordered" evidence="12">
    <location>
        <begin position="691"/>
        <end position="718"/>
    </location>
</feature>
<dbReference type="SMART" id="SM00192">
    <property type="entry name" value="LDLa"/>
    <property type="match status" value="8"/>
</dbReference>
<evidence type="ECO:0000256" key="8">
    <source>
        <dbReference type="PROSITE-ProRule" id="PRU00090"/>
    </source>
</evidence>
<feature type="domain" description="SRCR" evidence="16">
    <location>
        <begin position="1358"/>
        <end position="1410"/>
    </location>
</feature>
<organism evidence="17 18">
    <name type="scientific">Clavelina lepadiformis</name>
    <name type="common">Light-bulb sea squirt</name>
    <name type="synonym">Ascidia lepadiformis</name>
    <dbReference type="NCBI Taxonomy" id="159417"/>
    <lineage>
        <taxon>Eukaryota</taxon>
        <taxon>Metazoa</taxon>
        <taxon>Chordata</taxon>
        <taxon>Tunicata</taxon>
        <taxon>Ascidiacea</taxon>
        <taxon>Aplousobranchia</taxon>
        <taxon>Clavelinidae</taxon>
        <taxon>Clavelina</taxon>
    </lineage>
</organism>
<feature type="disulfide bond" evidence="9">
    <location>
        <begin position="942"/>
        <end position="954"/>
    </location>
</feature>
<feature type="disulfide bond" evidence="9">
    <location>
        <begin position="1329"/>
        <end position="1344"/>
    </location>
</feature>
<feature type="disulfide bond" evidence="8">
    <location>
        <begin position="1183"/>
        <end position="1207"/>
    </location>
</feature>
<dbReference type="InterPro" id="IPR001190">
    <property type="entry name" value="SRCR"/>
</dbReference>
<keyword evidence="18" id="KW-1185">Reference proteome</keyword>
<dbReference type="Gene3D" id="4.10.400.10">
    <property type="entry name" value="Low-density Lipoprotein Receptor"/>
    <property type="match status" value="6"/>
</dbReference>
<dbReference type="PRINTS" id="PR00261">
    <property type="entry name" value="LDLRECEPTOR"/>
</dbReference>
<dbReference type="PROSITE" id="PS50287">
    <property type="entry name" value="SRCR_2"/>
    <property type="match status" value="1"/>
</dbReference>
<dbReference type="InterPro" id="IPR009003">
    <property type="entry name" value="Peptidase_S1_PA"/>
</dbReference>
<dbReference type="CDD" id="cd00190">
    <property type="entry name" value="Tryp_SPc"/>
    <property type="match status" value="1"/>
</dbReference>
<evidence type="ECO:0000256" key="3">
    <source>
        <dbReference type="ARBA" id="ARBA00022801"/>
    </source>
</evidence>
<evidence type="ECO:0000256" key="9">
    <source>
        <dbReference type="PROSITE-ProRule" id="PRU00124"/>
    </source>
</evidence>
<feature type="domain" description="FZ" evidence="14">
    <location>
        <begin position="1089"/>
        <end position="1224"/>
    </location>
</feature>
<dbReference type="SMART" id="SM00063">
    <property type="entry name" value="FRI"/>
    <property type="match status" value="1"/>
</dbReference>
<feature type="disulfide bond" evidence="9">
    <location>
        <begin position="949"/>
        <end position="967"/>
    </location>
</feature>
<dbReference type="Pfam" id="PF00089">
    <property type="entry name" value="Trypsin"/>
    <property type="match status" value="1"/>
</dbReference>
<keyword evidence="6 9" id="KW-1015">Disulfide bond</keyword>
<feature type="disulfide bond" evidence="9">
    <location>
        <begin position="979"/>
        <end position="991"/>
    </location>
</feature>
<dbReference type="InterPro" id="IPR018114">
    <property type="entry name" value="TRYPSIN_HIS"/>
</dbReference>
<feature type="disulfide bond" evidence="9">
    <location>
        <begin position="1292"/>
        <end position="1307"/>
    </location>
</feature>
<feature type="disulfide bond" evidence="9">
    <location>
        <begin position="1076"/>
        <end position="1091"/>
    </location>
</feature>
<evidence type="ECO:0000256" key="4">
    <source>
        <dbReference type="ARBA" id="ARBA00022825"/>
    </source>
</evidence>
<feature type="region of interest" description="Disordered" evidence="12">
    <location>
        <begin position="444"/>
        <end position="592"/>
    </location>
</feature>
<feature type="disulfide bond" evidence="9">
    <location>
        <begin position="1317"/>
        <end position="1335"/>
    </location>
</feature>
<dbReference type="InterPro" id="IPR036772">
    <property type="entry name" value="SRCR-like_dom_sf"/>
</dbReference>
<evidence type="ECO:0008006" key="19">
    <source>
        <dbReference type="Google" id="ProtNLM"/>
    </source>
</evidence>
<evidence type="ECO:0000259" key="15">
    <source>
        <dbReference type="PROSITE" id="PS50240"/>
    </source>
</evidence>
<dbReference type="PROSITE" id="PS01209">
    <property type="entry name" value="LDLRA_1"/>
    <property type="match status" value="2"/>
</dbReference>
<feature type="disulfide bond" evidence="9">
    <location>
        <begin position="913"/>
        <end position="931"/>
    </location>
</feature>
<dbReference type="InterPro" id="IPR023415">
    <property type="entry name" value="LDLR_class-A_CS"/>
</dbReference>
<dbReference type="SUPFAM" id="SSF63501">
    <property type="entry name" value="Frizzled cysteine-rich domain"/>
    <property type="match status" value="2"/>
</dbReference>
<evidence type="ECO:0000313" key="18">
    <source>
        <dbReference type="Proteomes" id="UP001642483"/>
    </source>
</evidence>
<dbReference type="InterPro" id="IPR002172">
    <property type="entry name" value="LDrepeatLR_classA_rpt"/>
</dbReference>
<feature type="region of interest" description="Disordered" evidence="12">
    <location>
        <begin position="302"/>
        <end position="356"/>
    </location>
</feature>